<keyword evidence="1" id="KW-0472">Membrane</keyword>
<dbReference type="Gene3D" id="3.55.50.30">
    <property type="match status" value="1"/>
</dbReference>
<name>A0ABQ1JN87_9FLAO</name>
<dbReference type="InterPro" id="IPR032508">
    <property type="entry name" value="FecR_C"/>
</dbReference>
<dbReference type="Proteomes" id="UP000615760">
    <property type="component" value="Unassembled WGS sequence"/>
</dbReference>
<evidence type="ECO:0000313" key="4">
    <source>
        <dbReference type="EMBL" id="GGB72606.1"/>
    </source>
</evidence>
<keyword evidence="1" id="KW-1133">Transmembrane helix</keyword>
<comment type="caution">
    <text evidence="4">The sequence shown here is derived from an EMBL/GenBank/DDBJ whole genome shotgun (WGS) entry which is preliminary data.</text>
</comment>
<dbReference type="Gene3D" id="2.60.120.1440">
    <property type="match status" value="1"/>
</dbReference>
<feature type="domain" description="Protein FecR C-terminal" evidence="3">
    <location>
        <begin position="232"/>
        <end position="295"/>
    </location>
</feature>
<protein>
    <submittedName>
        <fullName evidence="4">Iron dicitrate transporter FecR</fullName>
    </submittedName>
</protein>
<sequence>MKEEDIKLAKWLDGKMEGAELEEFKKSPEYHTYQKIKDYSAELTAPQADIDTIYKNVAKSRNQNKGVRKLTPWFAKIAAVLIIALGVTFFFYTTHTTNQIAMAGEHTEFLLPDNSTVMLNSGSQAEYKTWNWDDNRKVELNGEAFFKVAKGKKFDVVTPNGIVTVVGTQFNVKNRNNRFEVTCYEGKVKVSSNGTEVLLRPGQTIAYEGNENVAVEFETDTTPGWLTYEAEFHKETFDNVIAEIERQYNIEIETNKGNYSTFSGVLPMDNLDEALDIFTTAYQLKTKKTGNKIILTPMNESKH</sequence>
<evidence type="ECO:0000259" key="3">
    <source>
        <dbReference type="Pfam" id="PF16344"/>
    </source>
</evidence>
<evidence type="ECO:0000313" key="5">
    <source>
        <dbReference type="Proteomes" id="UP000615760"/>
    </source>
</evidence>
<dbReference type="InterPro" id="IPR012373">
    <property type="entry name" value="Ferrdict_sens_TM"/>
</dbReference>
<accession>A0ABQ1JN87</accession>
<feature type="domain" description="FecR protein" evidence="2">
    <location>
        <begin position="103"/>
        <end position="189"/>
    </location>
</feature>
<gene>
    <name evidence="4" type="ORF">GCM10007424_10690</name>
</gene>
<dbReference type="RefSeq" id="WP_188620210.1">
    <property type="nucleotide sequence ID" value="NZ_BMJE01000002.1"/>
</dbReference>
<keyword evidence="5" id="KW-1185">Reference proteome</keyword>
<dbReference type="PANTHER" id="PTHR30273">
    <property type="entry name" value="PERIPLASMIC SIGNAL SENSOR AND SIGMA FACTOR ACTIVATOR FECR-RELATED"/>
    <property type="match status" value="1"/>
</dbReference>
<feature type="transmembrane region" description="Helical" evidence="1">
    <location>
        <begin position="73"/>
        <end position="92"/>
    </location>
</feature>
<dbReference type="PANTHER" id="PTHR30273:SF2">
    <property type="entry name" value="PROTEIN FECR"/>
    <property type="match status" value="1"/>
</dbReference>
<evidence type="ECO:0000256" key="1">
    <source>
        <dbReference type="SAM" id="Phobius"/>
    </source>
</evidence>
<dbReference type="Pfam" id="PF16344">
    <property type="entry name" value="FecR_C"/>
    <property type="match status" value="1"/>
</dbReference>
<reference evidence="5" key="1">
    <citation type="journal article" date="2019" name="Int. J. Syst. Evol. Microbiol.">
        <title>The Global Catalogue of Microorganisms (GCM) 10K type strain sequencing project: providing services to taxonomists for standard genome sequencing and annotation.</title>
        <authorList>
            <consortium name="The Broad Institute Genomics Platform"/>
            <consortium name="The Broad Institute Genome Sequencing Center for Infectious Disease"/>
            <person name="Wu L."/>
            <person name="Ma J."/>
        </authorList>
    </citation>
    <scope>NUCLEOTIDE SEQUENCE [LARGE SCALE GENOMIC DNA]</scope>
    <source>
        <strain evidence="5">CGMCC 1.15461</strain>
    </source>
</reference>
<dbReference type="PIRSF" id="PIRSF018266">
    <property type="entry name" value="FecR"/>
    <property type="match status" value="1"/>
</dbReference>
<evidence type="ECO:0000259" key="2">
    <source>
        <dbReference type="Pfam" id="PF04773"/>
    </source>
</evidence>
<organism evidence="4 5">
    <name type="scientific">Flavobacterium suaedae</name>
    <dbReference type="NCBI Taxonomy" id="1767027"/>
    <lineage>
        <taxon>Bacteria</taxon>
        <taxon>Pseudomonadati</taxon>
        <taxon>Bacteroidota</taxon>
        <taxon>Flavobacteriia</taxon>
        <taxon>Flavobacteriales</taxon>
        <taxon>Flavobacteriaceae</taxon>
        <taxon>Flavobacterium</taxon>
    </lineage>
</organism>
<dbReference type="InterPro" id="IPR006860">
    <property type="entry name" value="FecR"/>
</dbReference>
<dbReference type="Pfam" id="PF04773">
    <property type="entry name" value="FecR"/>
    <property type="match status" value="1"/>
</dbReference>
<proteinExistence type="predicted"/>
<keyword evidence="1" id="KW-0812">Transmembrane</keyword>
<dbReference type="EMBL" id="BMJE01000002">
    <property type="protein sequence ID" value="GGB72606.1"/>
    <property type="molecule type" value="Genomic_DNA"/>
</dbReference>